<dbReference type="InterPro" id="IPR053378">
    <property type="entry name" value="Prenyl_diphosphate_synthase"/>
</dbReference>
<gene>
    <name evidence="8" type="ORF">PAECIP111892_01808</name>
</gene>
<keyword evidence="5" id="KW-0460">Magnesium</keyword>
<dbReference type="InterPro" id="IPR000092">
    <property type="entry name" value="Polyprenyl_synt"/>
</dbReference>
<dbReference type="PROSITE" id="PS00723">
    <property type="entry name" value="POLYPRENYL_SYNTHASE_1"/>
    <property type="match status" value="1"/>
</dbReference>
<keyword evidence="4" id="KW-0479">Metal-binding</keyword>
<dbReference type="SFLD" id="SFLDS00005">
    <property type="entry name" value="Isoprenoid_Synthase_Type_I"/>
    <property type="match status" value="1"/>
</dbReference>
<organism evidence="8 9">
    <name type="scientific">Paenibacillus auburnensis</name>
    <dbReference type="NCBI Taxonomy" id="2905649"/>
    <lineage>
        <taxon>Bacteria</taxon>
        <taxon>Bacillati</taxon>
        <taxon>Bacillota</taxon>
        <taxon>Bacilli</taxon>
        <taxon>Bacillales</taxon>
        <taxon>Paenibacillaceae</taxon>
        <taxon>Paenibacillus</taxon>
    </lineage>
</organism>
<dbReference type="PROSITE" id="PS00444">
    <property type="entry name" value="POLYPRENYL_SYNTHASE_2"/>
    <property type="match status" value="1"/>
</dbReference>
<dbReference type="CDD" id="cd00685">
    <property type="entry name" value="Trans_IPPS_HT"/>
    <property type="match status" value="1"/>
</dbReference>
<keyword evidence="6" id="KW-0414">Isoprene biosynthesis</keyword>
<dbReference type="InterPro" id="IPR033749">
    <property type="entry name" value="Polyprenyl_synt_CS"/>
</dbReference>
<comment type="similarity">
    <text evidence="2 7">Belongs to the FPP/GGPP synthase family.</text>
</comment>
<evidence type="ECO:0000256" key="4">
    <source>
        <dbReference type="ARBA" id="ARBA00022723"/>
    </source>
</evidence>
<dbReference type="InterPro" id="IPR008949">
    <property type="entry name" value="Isoprenoid_synthase_dom_sf"/>
</dbReference>
<evidence type="ECO:0000256" key="3">
    <source>
        <dbReference type="ARBA" id="ARBA00022679"/>
    </source>
</evidence>
<dbReference type="NCBIfam" id="NF045485">
    <property type="entry name" value="FPPsyn"/>
    <property type="match status" value="1"/>
</dbReference>
<proteinExistence type="inferred from homology"/>
<evidence type="ECO:0000256" key="7">
    <source>
        <dbReference type="RuleBase" id="RU004466"/>
    </source>
</evidence>
<accession>A0ABM9BW13</accession>
<keyword evidence="9" id="KW-1185">Reference proteome</keyword>
<comment type="caution">
    <text evidence="8">The sequence shown here is derived from an EMBL/GenBank/DDBJ whole genome shotgun (WGS) entry which is preliminary data.</text>
</comment>
<dbReference type="PANTHER" id="PTHR43281:SF1">
    <property type="entry name" value="FARNESYL DIPHOSPHATE SYNTHASE"/>
    <property type="match status" value="1"/>
</dbReference>
<evidence type="ECO:0000313" key="9">
    <source>
        <dbReference type="Proteomes" id="UP000838324"/>
    </source>
</evidence>
<evidence type="ECO:0000256" key="6">
    <source>
        <dbReference type="ARBA" id="ARBA00023229"/>
    </source>
</evidence>
<keyword evidence="3 7" id="KW-0808">Transferase</keyword>
<dbReference type="Proteomes" id="UP000838324">
    <property type="component" value="Unassembled WGS sequence"/>
</dbReference>
<sequence>MSRSEHNLEMNAAEGIRQTLPDYITGVSAAVMQELETTLPADWNVPGHLKEAMDYSLQAGGKRLRPLLVIAACEALGGSREAALPVAAAIEMVHTYSLIHDDLPAMDNDDYRRGKLTSHKVFGEATAILAGDALLTHAFYSVVQASRRYGIPAERALAIVEDLAEMAGPRGMVGGQVADMEGEQGLTDLEQLQYIHRHKTGDLIVFSLLAGGRIAGADAGQLEALREFGTQIGLAFQVQDDILDLVGDEGKLGKKTGSDIKQQKVTYPYFIGLEASRAEVKRLTEAARSAVLEGGFPDNSRLLEIASYLMSRDH</sequence>
<dbReference type="EC" id="2.5.1.10" evidence="8"/>
<dbReference type="Pfam" id="PF00348">
    <property type="entry name" value="polyprenyl_synt"/>
    <property type="match status" value="1"/>
</dbReference>
<dbReference type="PANTHER" id="PTHR43281">
    <property type="entry name" value="FARNESYL DIPHOSPHATE SYNTHASE"/>
    <property type="match status" value="1"/>
</dbReference>
<comment type="cofactor">
    <cofactor evidence="1">
        <name>Mg(2+)</name>
        <dbReference type="ChEBI" id="CHEBI:18420"/>
    </cofactor>
</comment>
<dbReference type="Gene3D" id="1.10.600.10">
    <property type="entry name" value="Farnesyl Diphosphate Synthase"/>
    <property type="match status" value="1"/>
</dbReference>
<evidence type="ECO:0000256" key="1">
    <source>
        <dbReference type="ARBA" id="ARBA00001946"/>
    </source>
</evidence>
<protein>
    <submittedName>
        <fullName evidence="8">Farnesyl diphosphate synthase</fullName>
        <ecNumber evidence="8">2.5.1.10</ecNumber>
    </submittedName>
</protein>
<reference evidence="8" key="1">
    <citation type="submission" date="2022-01" db="EMBL/GenBank/DDBJ databases">
        <authorList>
            <person name="Criscuolo A."/>
        </authorList>
    </citation>
    <scope>NUCLEOTIDE SEQUENCE</scope>
    <source>
        <strain evidence="8">CIP111892</strain>
    </source>
</reference>
<dbReference type="SFLD" id="SFLDG01017">
    <property type="entry name" value="Polyprenyl_Transferase_Like"/>
    <property type="match status" value="1"/>
</dbReference>
<evidence type="ECO:0000256" key="2">
    <source>
        <dbReference type="ARBA" id="ARBA00006706"/>
    </source>
</evidence>
<dbReference type="SUPFAM" id="SSF48576">
    <property type="entry name" value="Terpenoid synthases"/>
    <property type="match status" value="1"/>
</dbReference>
<dbReference type="EMBL" id="CAKMMG010000001">
    <property type="protein sequence ID" value="CAH1194696.1"/>
    <property type="molecule type" value="Genomic_DNA"/>
</dbReference>
<evidence type="ECO:0000313" key="8">
    <source>
        <dbReference type="EMBL" id="CAH1194696.1"/>
    </source>
</evidence>
<dbReference type="GO" id="GO:0004337">
    <property type="term" value="F:(2E,6E)-farnesyl diphosphate synthase activity"/>
    <property type="evidence" value="ECO:0007669"/>
    <property type="project" value="UniProtKB-EC"/>
</dbReference>
<evidence type="ECO:0000256" key="5">
    <source>
        <dbReference type="ARBA" id="ARBA00022842"/>
    </source>
</evidence>
<name>A0ABM9BW13_9BACL</name>